<dbReference type="SMART" id="SM00062">
    <property type="entry name" value="PBPb"/>
    <property type="match status" value="1"/>
</dbReference>
<proteinExistence type="inferred from homology"/>
<dbReference type="PANTHER" id="PTHR30024:SF47">
    <property type="entry name" value="TAURINE-BINDING PERIPLASMIC PROTEIN"/>
    <property type="match status" value="1"/>
</dbReference>
<dbReference type="CDD" id="cd01008">
    <property type="entry name" value="PBP2_NrtA_SsuA_CpmA_like"/>
    <property type="match status" value="1"/>
</dbReference>
<evidence type="ECO:0000259" key="5">
    <source>
        <dbReference type="SMART" id="SM00062"/>
    </source>
</evidence>
<evidence type="ECO:0000256" key="3">
    <source>
        <dbReference type="ARBA" id="ARBA00022729"/>
    </source>
</evidence>
<gene>
    <name evidence="6" type="ORF">ACFFSY_25440</name>
</gene>
<organism evidence="6 7">
    <name type="scientific">Paenibacillus aurantiacus</name>
    <dbReference type="NCBI Taxonomy" id="1936118"/>
    <lineage>
        <taxon>Bacteria</taxon>
        <taxon>Bacillati</taxon>
        <taxon>Bacillota</taxon>
        <taxon>Bacilli</taxon>
        <taxon>Bacillales</taxon>
        <taxon>Paenibacillaceae</taxon>
        <taxon>Paenibacillus</taxon>
    </lineage>
</organism>
<evidence type="ECO:0000256" key="2">
    <source>
        <dbReference type="ARBA" id="ARBA00010742"/>
    </source>
</evidence>
<dbReference type="PROSITE" id="PS51257">
    <property type="entry name" value="PROKAR_LIPOPROTEIN"/>
    <property type="match status" value="1"/>
</dbReference>
<dbReference type="Gene3D" id="3.40.190.10">
    <property type="entry name" value="Periplasmic binding protein-like II"/>
    <property type="match status" value="2"/>
</dbReference>
<dbReference type="EMBL" id="JBHMDO010000041">
    <property type="protein sequence ID" value="MFB9329294.1"/>
    <property type="molecule type" value="Genomic_DNA"/>
</dbReference>
<dbReference type="RefSeq" id="WP_377499426.1">
    <property type="nucleotide sequence ID" value="NZ_JBHMDO010000041.1"/>
</dbReference>
<evidence type="ECO:0000313" key="7">
    <source>
        <dbReference type="Proteomes" id="UP001589747"/>
    </source>
</evidence>
<name>A0ABV5KVM8_9BACL</name>
<evidence type="ECO:0000256" key="1">
    <source>
        <dbReference type="ARBA" id="ARBA00004418"/>
    </source>
</evidence>
<evidence type="ECO:0000313" key="6">
    <source>
        <dbReference type="EMBL" id="MFB9329294.1"/>
    </source>
</evidence>
<accession>A0ABV5KVM8</accession>
<dbReference type="PANTHER" id="PTHR30024">
    <property type="entry name" value="ALIPHATIC SULFONATES-BINDING PROTEIN-RELATED"/>
    <property type="match status" value="1"/>
</dbReference>
<feature type="domain" description="Solute-binding protein family 3/N-terminal" evidence="5">
    <location>
        <begin position="57"/>
        <end position="277"/>
    </location>
</feature>
<keyword evidence="7" id="KW-1185">Reference proteome</keyword>
<protein>
    <submittedName>
        <fullName evidence="6">ABC transporter substrate-binding protein</fullName>
    </submittedName>
</protein>
<comment type="similarity">
    <text evidence="2">Belongs to the bacterial solute-binding protein SsuA/TauA family.</text>
</comment>
<dbReference type="SUPFAM" id="SSF53850">
    <property type="entry name" value="Periplasmic binding protein-like II"/>
    <property type="match status" value="1"/>
</dbReference>
<dbReference type="InterPro" id="IPR001638">
    <property type="entry name" value="Solute-binding_3/MltF_N"/>
</dbReference>
<dbReference type="Proteomes" id="UP001589747">
    <property type="component" value="Unassembled WGS sequence"/>
</dbReference>
<keyword evidence="3 4" id="KW-0732">Signal</keyword>
<comment type="subcellular location">
    <subcellularLocation>
        <location evidence="1">Periplasm</location>
    </subcellularLocation>
</comment>
<evidence type="ECO:0000256" key="4">
    <source>
        <dbReference type="SAM" id="SignalP"/>
    </source>
</evidence>
<dbReference type="InterPro" id="IPR015168">
    <property type="entry name" value="SsuA/THI5"/>
</dbReference>
<sequence>MRRASDRRKRFGFRAAGVLLLALATGLVAGCGNAADSGKADSEAASGGAGASSEPVKVRLALDTVATGSLQFRTAQAQGYFEKYGIDAEVSNFAYGIDTINAMLVERADTGSAADYALLNSLSKGDFKIVSTLSRETEESASASIVIAKGDDIQSAKDLEGKRLGVAKGTVYEYIWSKYLEAAGIDESKVKYVPYSTPDEGLVGMQKGQIDAVIAASIFIDKFLGLEGAHKIGDLSDANASISSYFVVQTKFVEEHPEAVANILRAVNDAIAYIKDHKEETAQLAFDEVKLPKEGVLKDLEQLTYTIGFSQADFDHLTEMKQYIKDKGILKVDYDLKEKLALEPLRQAFPDLVTYK</sequence>
<feature type="signal peptide" evidence="4">
    <location>
        <begin position="1"/>
        <end position="34"/>
    </location>
</feature>
<dbReference type="Pfam" id="PF09084">
    <property type="entry name" value="NMT1"/>
    <property type="match status" value="1"/>
</dbReference>
<comment type="caution">
    <text evidence="6">The sequence shown here is derived from an EMBL/GenBank/DDBJ whole genome shotgun (WGS) entry which is preliminary data.</text>
</comment>
<reference evidence="6 7" key="1">
    <citation type="submission" date="2024-09" db="EMBL/GenBank/DDBJ databases">
        <authorList>
            <person name="Sun Q."/>
            <person name="Mori K."/>
        </authorList>
    </citation>
    <scope>NUCLEOTIDE SEQUENCE [LARGE SCALE GENOMIC DNA]</scope>
    <source>
        <strain evidence="6 7">TISTR 2452</strain>
    </source>
</reference>
<feature type="chain" id="PRO_5047066196" evidence="4">
    <location>
        <begin position="35"/>
        <end position="356"/>
    </location>
</feature>